<evidence type="ECO:0000256" key="1">
    <source>
        <dbReference type="SAM" id="Coils"/>
    </source>
</evidence>
<feature type="transmembrane region" description="Helical" evidence="2">
    <location>
        <begin position="179"/>
        <end position="201"/>
    </location>
</feature>
<dbReference type="AlphaFoldDB" id="X1D656"/>
<keyword evidence="1" id="KW-0175">Coiled coil</keyword>
<keyword evidence="2" id="KW-1133">Transmembrane helix</keyword>
<evidence type="ECO:0000313" key="3">
    <source>
        <dbReference type="EMBL" id="GAH16236.1"/>
    </source>
</evidence>
<comment type="caution">
    <text evidence="3">The sequence shown here is derived from an EMBL/GenBank/DDBJ whole genome shotgun (WGS) entry which is preliminary data.</text>
</comment>
<organism evidence="3">
    <name type="scientific">marine sediment metagenome</name>
    <dbReference type="NCBI Taxonomy" id="412755"/>
    <lineage>
        <taxon>unclassified sequences</taxon>
        <taxon>metagenomes</taxon>
        <taxon>ecological metagenomes</taxon>
    </lineage>
</organism>
<dbReference type="EMBL" id="BART01031628">
    <property type="protein sequence ID" value="GAH16236.1"/>
    <property type="molecule type" value="Genomic_DNA"/>
</dbReference>
<keyword evidence="2" id="KW-0472">Membrane</keyword>
<reference evidence="3" key="1">
    <citation type="journal article" date="2014" name="Front. Microbiol.">
        <title>High frequency of phylogenetically diverse reductive dehalogenase-homologous genes in deep subseafloor sedimentary metagenomes.</title>
        <authorList>
            <person name="Kawai M."/>
            <person name="Futagami T."/>
            <person name="Toyoda A."/>
            <person name="Takaki Y."/>
            <person name="Nishi S."/>
            <person name="Hori S."/>
            <person name="Arai W."/>
            <person name="Tsubouchi T."/>
            <person name="Morono Y."/>
            <person name="Uchiyama I."/>
            <person name="Ito T."/>
            <person name="Fujiyama A."/>
            <person name="Inagaki F."/>
            <person name="Takami H."/>
        </authorList>
    </citation>
    <scope>NUCLEOTIDE SEQUENCE</scope>
    <source>
        <strain evidence="3">Expedition CK06-06</strain>
    </source>
</reference>
<accession>X1D656</accession>
<gene>
    <name evidence="3" type="ORF">S01H4_54897</name>
</gene>
<protein>
    <submittedName>
        <fullName evidence="3">Uncharacterized protein</fullName>
    </submittedName>
</protein>
<feature type="non-terminal residue" evidence="3">
    <location>
        <position position="1"/>
    </location>
</feature>
<evidence type="ECO:0000256" key="2">
    <source>
        <dbReference type="SAM" id="Phobius"/>
    </source>
</evidence>
<dbReference type="InterPro" id="IPR011004">
    <property type="entry name" value="Trimer_LpxA-like_sf"/>
</dbReference>
<name>X1D656_9ZZZZ</name>
<feature type="transmembrane region" description="Helical" evidence="2">
    <location>
        <begin position="207"/>
        <end position="237"/>
    </location>
</feature>
<proteinExistence type="predicted"/>
<feature type="coiled-coil region" evidence="1">
    <location>
        <begin position="116"/>
        <end position="159"/>
    </location>
</feature>
<dbReference type="SUPFAM" id="SSF51161">
    <property type="entry name" value="Trimeric LpxA-like enzymes"/>
    <property type="match status" value="1"/>
</dbReference>
<sequence length="253" mass="29077">SNDKFIEVGKNCYIGVNSAISSHATEGIFGNVSYFKVKVGDNVTAAVMNIVGPGSEVYGNSFLLPIASTPKHSTLKGNNYYWGLPLRKIFRKKTMEYLDITSGDLEKNENIEGYKDKKLLKQLKEKERRLEKTDEITNSTEMLDDLQEEKIDINKLSEEELALDFTTSSAISRVNLKFLVVYVPIFWLSGMLVTIMFYTFTFYVRNWLVIAFFLPTMVILMWFVFILACFFFSKLFLTLINLIHKPKEGIFKS</sequence>
<feature type="non-terminal residue" evidence="3">
    <location>
        <position position="253"/>
    </location>
</feature>
<keyword evidence="2" id="KW-0812">Transmembrane</keyword>